<evidence type="ECO:0000313" key="2">
    <source>
        <dbReference type="EMBL" id="WBY60484.1"/>
    </source>
</evidence>
<proteinExistence type="predicted"/>
<dbReference type="Proteomes" id="UP001054126">
    <property type="component" value="Chromosome 13"/>
</dbReference>
<protein>
    <submittedName>
        <fullName evidence="2">PIR protein</fullName>
    </submittedName>
</protein>
<reference evidence="2" key="1">
    <citation type="submission" date="2023-01" db="EMBL/GenBank/DDBJ databases">
        <title>Long-Read Genome Assembly and Gene Model Annotations for the Rodent Malaria Parasite Plasmodium yoelii 17XNL.</title>
        <authorList>
            <person name="Mitchell G.J."/>
            <person name="Sebastian A."/>
            <person name="Albert I."/>
            <person name="Lindner S.E."/>
        </authorList>
    </citation>
    <scope>NUCLEOTIDE SEQUENCE</scope>
    <source>
        <strain evidence="2">17XNL clone 1.1</strain>
    </source>
</reference>
<evidence type="ECO:0000256" key="1">
    <source>
        <dbReference type="SAM" id="Phobius"/>
    </source>
</evidence>
<accession>A0AAE9X1T0</accession>
<dbReference type="InterPro" id="IPR006477">
    <property type="entry name" value="Yir_bir_cir"/>
</dbReference>
<dbReference type="EMBL" id="CP115537">
    <property type="protein sequence ID" value="WBY60484.1"/>
    <property type="molecule type" value="Genomic_DNA"/>
</dbReference>
<gene>
    <name evidence="2" type="ORF">Py17XNL_001303554</name>
</gene>
<dbReference type="NCBIfam" id="TIGR01590">
    <property type="entry name" value="yir-bir-cir_Pla"/>
    <property type="match status" value="1"/>
</dbReference>
<sequence>MIFQNVDHLFNKDKFYLDTIRSKNEPYIRYYPNNDSSNKYKCNSIFDELNSLCYMLSLKNNAGTNNLTYFYSTFINRDEKYNKAIKDPTDYKNYKNLIDKKQDFMNMDIRIISKFYDAFKILCNMYSEYKKENTYCKNYLKKDKFVEKYEELNKDPNITEDKKAHTSEVTSSNPPIARKLIPVLSTLFVIAFFLGISYKYSLFGFRKRSQKQHLREKLKK</sequence>
<organism evidence="2 3">
    <name type="scientific">Plasmodium yoelii yoelii</name>
    <dbReference type="NCBI Taxonomy" id="73239"/>
    <lineage>
        <taxon>Eukaryota</taxon>
        <taxon>Sar</taxon>
        <taxon>Alveolata</taxon>
        <taxon>Apicomplexa</taxon>
        <taxon>Aconoidasida</taxon>
        <taxon>Haemosporida</taxon>
        <taxon>Plasmodiidae</taxon>
        <taxon>Plasmodium</taxon>
        <taxon>Plasmodium (Vinckeia)</taxon>
    </lineage>
</organism>
<dbReference type="AlphaFoldDB" id="A0AAE9X1T0"/>
<feature type="transmembrane region" description="Helical" evidence="1">
    <location>
        <begin position="180"/>
        <end position="198"/>
    </location>
</feature>
<evidence type="ECO:0000313" key="3">
    <source>
        <dbReference type="Proteomes" id="UP001054126"/>
    </source>
</evidence>
<keyword evidence="1" id="KW-0472">Membrane</keyword>
<keyword evidence="1" id="KW-0812">Transmembrane</keyword>
<dbReference type="Pfam" id="PF06022">
    <property type="entry name" value="Cir_Bir_Yir"/>
    <property type="match status" value="2"/>
</dbReference>
<name>A0AAE9X1T0_PLAYO</name>
<keyword evidence="1" id="KW-1133">Transmembrane helix</keyword>